<dbReference type="Proteomes" id="UP000305524">
    <property type="component" value="Unassembled WGS sequence"/>
</dbReference>
<sequence length="60" mass="6691">NGFIFVCLVVSAFIFMLLLPVFAILIVVAVVLMNIVVCNLALLTSPSTYTKQKNKESEWE</sequence>
<reference evidence="2 3" key="1">
    <citation type="journal article" date="2019" name="Environ. Microbiol.">
        <title>An active ?-lactamase is a part of an orchestrated cell wall stress resistance network of Bacillus subtilis and related rhizosphere species.</title>
        <authorList>
            <person name="Bucher T."/>
            <person name="Keren-Paz A."/>
            <person name="Hausser J."/>
            <person name="Olender T."/>
            <person name="Cytryn E."/>
            <person name="Kolodkin-Gal I."/>
        </authorList>
    </citation>
    <scope>NUCLEOTIDE SEQUENCE [LARGE SCALE GENOMIC DNA]</scope>
    <source>
        <strain evidence="2 3">I186</strain>
    </source>
</reference>
<comment type="caution">
    <text evidence="2">The sequence shown here is derived from an EMBL/GenBank/DDBJ whole genome shotgun (WGS) entry which is preliminary data.</text>
</comment>
<feature type="non-terminal residue" evidence="2">
    <location>
        <position position="1"/>
    </location>
</feature>
<keyword evidence="1" id="KW-0472">Membrane</keyword>
<dbReference type="AlphaFoldDB" id="A0A4U2ZVR1"/>
<keyword evidence="1" id="KW-0812">Transmembrane</keyword>
<proteinExistence type="predicted"/>
<keyword evidence="1" id="KW-1133">Transmembrane helix</keyword>
<accession>A0A4U2ZVR1</accession>
<name>A0A4U2ZVR1_BACMY</name>
<dbReference type="EMBL" id="SZOD01001158">
    <property type="protein sequence ID" value="TKI79224.1"/>
    <property type="molecule type" value="Genomic_DNA"/>
</dbReference>
<protein>
    <submittedName>
        <fullName evidence="2">Uncharacterized protein</fullName>
    </submittedName>
</protein>
<evidence type="ECO:0000313" key="3">
    <source>
        <dbReference type="Proteomes" id="UP000305524"/>
    </source>
</evidence>
<feature type="transmembrane region" description="Helical" evidence="1">
    <location>
        <begin position="12"/>
        <end position="43"/>
    </location>
</feature>
<evidence type="ECO:0000313" key="2">
    <source>
        <dbReference type="EMBL" id="TKI79224.1"/>
    </source>
</evidence>
<evidence type="ECO:0000256" key="1">
    <source>
        <dbReference type="SAM" id="Phobius"/>
    </source>
</evidence>
<gene>
    <name evidence="2" type="ORF">FC701_32435</name>
</gene>
<organism evidence="2 3">
    <name type="scientific">Bacillus mycoides</name>
    <dbReference type="NCBI Taxonomy" id="1405"/>
    <lineage>
        <taxon>Bacteria</taxon>
        <taxon>Bacillati</taxon>
        <taxon>Bacillota</taxon>
        <taxon>Bacilli</taxon>
        <taxon>Bacillales</taxon>
        <taxon>Bacillaceae</taxon>
        <taxon>Bacillus</taxon>
        <taxon>Bacillus cereus group</taxon>
    </lineage>
</organism>